<dbReference type="EMBL" id="CP003350">
    <property type="protein sequence ID" value="AFC86794.1"/>
    <property type="molecule type" value="Genomic_DNA"/>
</dbReference>
<dbReference type="KEGG" id="fau:Fraau_2429"/>
<dbReference type="AlphaFoldDB" id="H8L6B7"/>
<accession>H8L6B7</accession>
<evidence type="ECO:0000313" key="3">
    <source>
        <dbReference type="EMBL" id="AFC86794.1"/>
    </source>
</evidence>
<feature type="compositionally biased region" description="Low complexity" evidence="1">
    <location>
        <begin position="46"/>
        <end position="64"/>
    </location>
</feature>
<dbReference type="Proteomes" id="UP000005234">
    <property type="component" value="Chromosome"/>
</dbReference>
<dbReference type="STRING" id="767434.Fraau_2429"/>
<gene>
    <name evidence="3" type="ordered locus">Fraau_2429</name>
</gene>
<dbReference type="HOGENOM" id="CLU_2154654_0_0_6"/>
<proteinExistence type="predicted"/>
<keyword evidence="2" id="KW-0732">Signal</keyword>
<protein>
    <submittedName>
        <fullName evidence="3">Uncharacterized protein</fullName>
    </submittedName>
</protein>
<evidence type="ECO:0000256" key="2">
    <source>
        <dbReference type="SAM" id="SignalP"/>
    </source>
</evidence>
<reference evidence="3" key="1">
    <citation type="submission" date="2012-02" db="EMBL/GenBank/DDBJ databases">
        <title>The complete genome of Frateuria aurantia DSM 6220.</title>
        <authorList>
            <consortium name="US DOE Joint Genome Institute (JGI-PGF)"/>
            <person name="Lucas S."/>
            <person name="Copeland A."/>
            <person name="Lapidus A."/>
            <person name="Glavina del Rio T."/>
            <person name="Dalin E."/>
            <person name="Tice H."/>
            <person name="Bruce D."/>
            <person name="Goodwin L."/>
            <person name="Pitluck S."/>
            <person name="Peters L."/>
            <person name="Ovchinnikova G."/>
            <person name="Teshima H."/>
            <person name="Kyrpides N."/>
            <person name="Mavromatis K."/>
            <person name="Ivanova N."/>
            <person name="Brettin T."/>
            <person name="Detter J.C."/>
            <person name="Han C."/>
            <person name="Larimer F."/>
            <person name="Land M."/>
            <person name="Hauser L."/>
            <person name="Markowitz V."/>
            <person name="Cheng J.-F."/>
            <person name="Hugenholtz P."/>
            <person name="Woyke T."/>
            <person name="Wu D."/>
            <person name="Brambilla E."/>
            <person name="Klenk H.-P."/>
            <person name="Eisen J.A."/>
        </authorList>
    </citation>
    <scope>NUCLEOTIDE SEQUENCE</scope>
    <source>
        <strain evidence="3">DSM 6220</strain>
    </source>
</reference>
<name>H8L6B7_FRAAD</name>
<sequence>MVPGPMPKFIKLSVLGCLLGMSAGAVIASSLRDVSATRLSGEAAIEGAAEGSAVSPRPARAASSAGGGQNRRFREASGGFEAPPLHAIPAQSPNAPLPPSWQSLLPGAIRL</sequence>
<feature type="chain" id="PRO_5003613511" evidence="2">
    <location>
        <begin position="28"/>
        <end position="111"/>
    </location>
</feature>
<evidence type="ECO:0000256" key="1">
    <source>
        <dbReference type="SAM" id="MobiDB-lite"/>
    </source>
</evidence>
<keyword evidence="4" id="KW-1185">Reference proteome</keyword>
<evidence type="ECO:0000313" key="4">
    <source>
        <dbReference type="Proteomes" id="UP000005234"/>
    </source>
</evidence>
<organism evidence="3 4">
    <name type="scientific">Frateuria aurantia (strain ATCC 33424 / DSM 6220 / KCTC 2777 / LMG 1558 / NBRC 3245 / NCIMB 13370)</name>
    <name type="common">Acetobacter aurantius</name>
    <dbReference type="NCBI Taxonomy" id="767434"/>
    <lineage>
        <taxon>Bacteria</taxon>
        <taxon>Pseudomonadati</taxon>
        <taxon>Pseudomonadota</taxon>
        <taxon>Gammaproteobacteria</taxon>
        <taxon>Lysobacterales</taxon>
        <taxon>Rhodanobacteraceae</taxon>
        <taxon>Frateuria</taxon>
    </lineage>
</organism>
<feature type="signal peptide" evidence="2">
    <location>
        <begin position="1"/>
        <end position="27"/>
    </location>
</feature>
<feature type="region of interest" description="Disordered" evidence="1">
    <location>
        <begin position="46"/>
        <end position="111"/>
    </location>
</feature>